<protein>
    <submittedName>
        <fullName evidence="4">RNA-binding protein 5-like protein</fullName>
    </submittedName>
</protein>
<dbReference type="InterPro" id="IPR012677">
    <property type="entry name" value="Nucleotide-bd_a/b_plait_sf"/>
</dbReference>
<dbReference type="GO" id="GO:0003723">
    <property type="term" value="F:RNA binding"/>
    <property type="evidence" value="ECO:0007669"/>
    <property type="project" value="UniProtKB-UniRule"/>
</dbReference>
<dbReference type="Gene3D" id="3.30.70.330">
    <property type="match status" value="1"/>
</dbReference>
<evidence type="ECO:0000313" key="5">
    <source>
        <dbReference type="Proteomes" id="UP000038009"/>
    </source>
</evidence>
<dbReference type="PANTHER" id="PTHR48024">
    <property type="entry name" value="GEO13361P1-RELATED"/>
    <property type="match status" value="1"/>
</dbReference>
<dbReference type="OMA" id="IMNSHVL"/>
<dbReference type="InterPro" id="IPR035979">
    <property type="entry name" value="RBD_domain_sf"/>
</dbReference>
<proteinExistence type="predicted"/>
<evidence type="ECO:0000256" key="1">
    <source>
        <dbReference type="ARBA" id="ARBA00022884"/>
    </source>
</evidence>
<dbReference type="PROSITE" id="PS50102">
    <property type="entry name" value="RRM"/>
    <property type="match status" value="1"/>
</dbReference>
<dbReference type="SMART" id="SM00360">
    <property type="entry name" value="RRM"/>
    <property type="match status" value="1"/>
</dbReference>
<feature type="domain" description="RRM" evidence="3">
    <location>
        <begin position="20"/>
        <end position="98"/>
    </location>
</feature>
<gene>
    <name evidence="4" type="ORF">ABL78_7628</name>
</gene>
<name>A0A0N0P379_LEPSE</name>
<keyword evidence="5" id="KW-1185">Reference proteome</keyword>
<dbReference type="PANTHER" id="PTHR48024:SF54">
    <property type="entry name" value="PROTEIN, PUTATIVE-RELATED"/>
    <property type="match status" value="1"/>
</dbReference>
<dbReference type="AlphaFoldDB" id="A0A0N0P379"/>
<dbReference type="Proteomes" id="UP000038009">
    <property type="component" value="Unassembled WGS sequence"/>
</dbReference>
<evidence type="ECO:0000256" key="2">
    <source>
        <dbReference type="PROSITE-ProRule" id="PRU00176"/>
    </source>
</evidence>
<organism evidence="4 5">
    <name type="scientific">Leptomonas seymouri</name>
    <dbReference type="NCBI Taxonomy" id="5684"/>
    <lineage>
        <taxon>Eukaryota</taxon>
        <taxon>Discoba</taxon>
        <taxon>Euglenozoa</taxon>
        <taxon>Kinetoplastea</taxon>
        <taxon>Metakinetoplastina</taxon>
        <taxon>Trypanosomatida</taxon>
        <taxon>Trypanosomatidae</taxon>
        <taxon>Leishmaniinae</taxon>
        <taxon>Leptomonas</taxon>
    </lineage>
</organism>
<evidence type="ECO:0000313" key="4">
    <source>
        <dbReference type="EMBL" id="KPI83347.1"/>
    </source>
</evidence>
<dbReference type="GO" id="GO:0005634">
    <property type="term" value="C:nucleus"/>
    <property type="evidence" value="ECO:0007669"/>
    <property type="project" value="TreeGrafter"/>
</dbReference>
<comment type="caution">
    <text evidence="4">The sequence shown here is derived from an EMBL/GenBank/DDBJ whole genome shotgun (WGS) entry which is preliminary data.</text>
</comment>
<dbReference type="VEuPathDB" id="TriTrypDB:Lsey_0391_0070"/>
<keyword evidence="1 2" id="KW-0694">RNA-binding</keyword>
<sequence>MSSAAVFPSNGNTAAVGQNRNVYIASLPLYFDDQQLHNLFSPYGRIISARIMRAKKSHLSKGYGFVMYREARAAEQAIKALHGCVVGGLRIQVRWASADASTTFSNVSHAPALWNAPVAAANTTATTTAATPTAAANAHGIHLTASRYTPQVQSQAYTFIAPIMQYEQALQSQPGATAIALPQNYGALLNSPVATASSNSMTHSAFAPQSSPQPVHVMVLPNGDHLLVQLNQLCFQNV</sequence>
<dbReference type="InterPro" id="IPR000504">
    <property type="entry name" value="RRM_dom"/>
</dbReference>
<dbReference type="SUPFAM" id="SSF54928">
    <property type="entry name" value="RNA-binding domain, RBD"/>
    <property type="match status" value="1"/>
</dbReference>
<reference evidence="4 5" key="1">
    <citation type="journal article" date="2015" name="PLoS Pathog.">
        <title>Leptomonas seymouri: Adaptations to the Dixenous Life Cycle Analyzed by Genome Sequencing, Transcriptome Profiling and Co-infection with Leishmania donovani.</title>
        <authorList>
            <person name="Kraeva N."/>
            <person name="Butenko A."/>
            <person name="Hlavacova J."/>
            <person name="Kostygov A."/>
            <person name="Myskova J."/>
            <person name="Grybchuk D."/>
            <person name="Lestinova T."/>
            <person name="Votypka J."/>
            <person name="Volf P."/>
            <person name="Opperdoes F."/>
            <person name="Flegontov P."/>
            <person name="Lukes J."/>
            <person name="Yurchenko V."/>
        </authorList>
    </citation>
    <scope>NUCLEOTIDE SEQUENCE [LARGE SCALE GENOMIC DNA]</scope>
    <source>
        <strain evidence="4 5">ATCC 30220</strain>
    </source>
</reference>
<accession>A0A0N0P379</accession>
<dbReference type="Pfam" id="PF00076">
    <property type="entry name" value="RRM_1"/>
    <property type="match status" value="1"/>
</dbReference>
<evidence type="ECO:0000259" key="3">
    <source>
        <dbReference type="PROSITE" id="PS50102"/>
    </source>
</evidence>
<dbReference type="OrthoDB" id="410044at2759"/>
<dbReference type="InterPro" id="IPR050886">
    <property type="entry name" value="RNA-binding_reg"/>
</dbReference>
<dbReference type="EMBL" id="LJSK01000391">
    <property type="protein sequence ID" value="KPI83347.1"/>
    <property type="molecule type" value="Genomic_DNA"/>
</dbReference>